<gene>
    <name evidence="1" type="ORF">QJT81_20540</name>
</gene>
<sequence>MRTRLPLPPRWANTDAGYDAQGKLVGVAAEGSAQGYSGSVDTIYASQQS</sequence>
<reference evidence="1" key="2">
    <citation type="submission" date="2023-04" db="EMBL/GenBank/DDBJ databases">
        <authorList>
            <person name="Beletskiy A.V."/>
            <person name="Mardanov A.V."/>
            <person name="Ravin N.V."/>
        </authorList>
    </citation>
    <scope>NUCLEOTIDE SEQUENCE</scope>
    <source>
        <strain evidence="1">GKL-02</strain>
    </source>
</reference>
<evidence type="ECO:0000313" key="1">
    <source>
        <dbReference type="EMBL" id="WGZ94140.1"/>
    </source>
</evidence>
<organism evidence="1">
    <name type="scientific">Candidatus Thiothrix putei</name>
    <dbReference type="NCBI Taxonomy" id="3080811"/>
    <lineage>
        <taxon>Bacteria</taxon>
        <taxon>Pseudomonadati</taxon>
        <taxon>Pseudomonadota</taxon>
        <taxon>Gammaproteobacteria</taxon>
        <taxon>Thiotrichales</taxon>
        <taxon>Thiotrichaceae</taxon>
        <taxon>Thiothrix</taxon>
    </lineage>
</organism>
<protein>
    <submittedName>
        <fullName evidence="1">Uncharacterized protein</fullName>
    </submittedName>
</protein>
<dbReference type="EMBL" id="CP124756">
    <property type="protein sequence ID" value="WGZ94140.1"/>
    <property type="molecule type" value="Genomic_DNA"/>
</dbReference>
<name>A0AA95KM60_9GAMM</name>
<proteinExistence type="predicted"/>
<dbReference type="KEGG" id="tput:QJT81_20540"/>
<dbReference type="Proteomes" id="UP001301326">
    <property type="component" value="Chromosome"/>
</dbReference>
<reference evidence="1" key="1">
    <citation type="journal article" date="2023" name="Int. J. Mol. Sci.">
        <title>Metagenomics Revealed a New Genus 'Candidatus Thiocaldithrix dubininis' gen. nov., sp. nov. and a New Species 'Candidatus Thiothrix putei' sp. nov. in the Family Thiotrichaceae, Some Members of Which Have Traits of Both Na+- and H+-Motive Energetics.</title>
        <authorList>
            <person name="Ravin N.V."/>
            <person name="Muntyan M.S."/>
            <person name="Smolyakov D.D."/>
            <person name="Rudenko T.S."/>
            <person name="Beletsky A.V."/>
            <person name="Mardanov A.V."/>
            <person name="Grabovich M.Y."/>
        </authorList>
    </citation>
    <scope>NUCLEOTIDE SEQUENCE</scope>
    <source>
        <strain evidence="1">GKL-02</strain>
    </source>
</reference>
<dbReference type="AlphaFoldDB" id="A0AA95KM60"/>
<accession>A0AA95KM60</accession>